<gene>
    <name evidence="2" type="ORF">ACFPIK_13145</name>
</gene>
<keyword evidence="3" id="KW-1185">Reference proteome</keyword>
<reference evidence="3" key="1">
    <citation type="journal article" date="2019" name="Int. J. Syst. Evol. Microbiol.">
        <title>The Global Catalogue of Microorganisms (GCM) 10K type strain sequencing project: providing services to taxonomists for standard genome sequencing and annotation.</title>
        <authorList>
            <consortium name="The Broad Institute Genomics Platform"/>
            <consortium name="The Broad Institute Genome Sequencing Center for Infectious Disease"/>
            <person name="Wu L."/>
            <person name="Ma J."/>
        </authorList>
    </citation>
    <scope>NUCLEOTIDE SEQUENCE [LARGE SCALE GENOMIC DNA]</scope>
    <source>
        <strain evidence="3">CGMCC 1.7030</strain>
    </source>
</reference>
<feature type="transmembrane region" description="Helical" evidence="1">
    <location>
        <begin position="7"/>
        <end position="27"/>
    </location>
</feature>
<proteinExistence type="predicted"/>
<evidence type="ECO:0000313" key="2">
    <source>
        <dbReference type="EMBL" id="MFC5192717.1"/>
    </source>
</evidence>
<feature type="transmembrane region" description="Helical" evidence="1">
    <location>
        <begin position="33"/>
        <end position="52"/>
    </location>
</feature>
<dbReference type="EMBL" id="JBHSKS010000010">
    <property type="protein sequence ID" value="MFC5192717.1"/>
    <property type="molecule type" value="Genomic_DNA"/>
</dbReference>
<sequence length="65" mass="7430">MKSVLKLASVIGLMFSIVPPVLFFLGNMELDTMKLWMGIGMLAWMVTAPFWINKQEDRRPKTEGN</sequence>
<protein>
    <submittedName>
        <fullName evidence="2">Uncharacterized protein</fullName>
    </submittedName>
</protein>
<accession>A0ABW0BXM8</accession>
<evidence type="ECO:0000313" key="3">
    <source>
        <dbReference type="Proteomes" id="UP001596163"/>
    </source>
</evidence>
<keyword evidence="1" id="KW-0812">Transmembrane</keyword>
<keyword evidence="1" id="KW-0472">Membrane</keyword>
<dbReference type="Proteomes" id="UP001596163">
    <property type="component" value="Unassembled WGS sequence"/>
</dbReference>
<comment type="caution">
    <text evidence="2">The sequence shown here is derived from an EMBL/GenBank/DDBJ whole genome shotgun (WGS) entry which is preliminary data.</text>
</comment>
<evidence type="ECO:0000256" key="1">
    <source>
        <dbReference type="SAM" id="Phobius"/>
    </source>
</evidence>
<dbReference type="RefSeq" id="WP_377916000.1">
    <property type="nucleotide sequence ID" value="NZ_JBHSKS010000010.1"/>
</dbReference>
<keyword evidence="1" id="KW-1133">Transmembrane helix</keyword>
<organism evidence="2 3">
    <name type="scientific">Algoriphagus aquatilis</name>
    <dbReference type="NCBI Taxonomy" id="490186"/>
    <lineage>
        <taxon>Bacteria</taxon>
        <taxon>Pseudomonadati</taxon>
        <taxon>Bacteroidota</taxon>
        <taxon>Cytophagia</taxon>
        <taxon>Cytophagales</taxon>
        <taxon>Cyclobacteriaceae</taxon>
        <taxon>Algoriphagus</taxon>
    </lineage>
</organism>
<name>A0ABW0BXM8_9BACT</name>